<evidence type="ECO:0000256" key="1">
    <source>
        <dbReference type="SAM" id="MobiDB-lite"/>
    </source>
</evidence>
<name>A0A6S6P5K7_9MYCO</name>
<evidence type="ECO:0000313" key="3">
    <source>
        <dbReference type="Proteomes" id="UP000515734"/>
    </source>
</evidence>
<proteinExistence type="predicted"/>
<dbReference type="AlphaFoldDB" id="A0A6S6P5K7"/>
<reference evidence="2 3" key="1">
    <citation type="submission" date="2020-07" db="EMBL/GenBank/DDBJ databases">
        <title>Complete genome sequence of Mycolicibacterium litorale like strain isolated from cardiac implantable electronic device infection.</title>
        <authorList>
            <person name="Fukano H."/>
            <person name="Miyama H."/>
            <person name="Hoshino Y."/>
        </authorList>
    </citation>
    <scope>NUCLEOTIDE SEQUENCE [LARGE SCALE GENOMIC DNA]</scope>
    <source>
        <strain evidence="2 3">NIIDNTM18</strain>
    </source>
</reference>
<accession>A0A6S6P5K7</accession>
<feature type="region of interest" description="Disordered" evidence="1">
    <location>
        <begin position="87"/>
        <end position="117"/>
    </location>
</feature>
<protein>
    <submittedName>
        <fullName evidence="2">Uncharacterized protein</fullName>
    </submittedName>
</protein>
<dbReference type="EMBL" id="AP023287">
    <property type="protein sequence ID" value="BCI53699.1"/>
    <property type="molecule type" value="Genomic_DNA"/>
</dbReference>
<gene>
    <name evidence="2" type="ORF">NIIDNTM18_29770</name>
</gene>
<sequence length="117" mass="12953">MSGAAILCWRSETGMHAPGVEMVFWRHLREAVEALVELTPGGCGPRCEGRHSIVAADERGRIRSRSFGPPPDDPLLTHRRARLAEARARLAEARTASRDPKAGHCVETQSTDRRTDR</sequence>
<evidence type="ECO:0000313" key="2">
    <source>
        <dbReference type="EMBL" id="BCI53699.1"/>
    </source>
</evidence>
<organism evidence="2 3">
    <name type="scientific">Mycolicibacterium litorale</name>
    <dbReference type="NCBI Taxonomy" id="758802"/>
    <lineage>
        <taxon>Bacteria</taxon>
        <taxon>Bacillati</taxon>
        <taxon>Actinomycetota</taxon>
        <taxon>Actinomycetes</taxon>
        <taxon>Mycobacteriales</taxon>
        <taxon>Mycobacteriaceae</taxon>
        <taxon>Mycolicibacterium</taxon>
    </lineage>
</organism>
<dbReference type="Proteomes" id="UP000515734">
    <property type="component" value="Chromosome"/>
</dbReference>